<protein>
    <submittedName>
        <fullName evidence="9">Phosphonate ABC transporter ATP-binding protein</fullName>
    </submittedName>
</protein>
<evidence type="ECO:0000256" key="5">
    <source>
        <dbReference type="ARBA" id="ARBA00022840"/>
    </source>
</evidence>
<dbReference type="PROSITE" id="PS00211">
    <property type="entry name" value="ABC_TRANSPORTER_1"/>
    <property type="match status" value="1"/>
</dbReference>
<keyword evidence="10" id="KW-1185">Reference proteome</keyword>
<evidence type="ECO:0000313" key="9">
    <source>
        <dbReference type="EMBL" id="KWV41471.1"/>
    </source>
</evidence>
<dbReference type="GO" id="GO:0016887">
    <property type="term" value="F:ATP hydrolysis activity"/>
    <property type="evidence" value="ECO:0007669"/>
    <property type="project" value="InterPro"/>
</dbReference>
<dbReference type="EMBL" id="LNCD01000140">
    <property type="protein sequence ID" value="KWV41471.1"/>
    <property type="molecule type" value="Genomic_DNA"/>
</dbReference>
<evidence type="ECO:0000256" key="7">
    <source>
        <dbReference type="ARBA" id="ARBA00023136"/>
    </source>
</evidence>
<dbReference type="Gene3D" id="3.40.50.300">
    <property type="entry name" value="P-loop containing nucleotide triphosphate hydrolases"/>
    <property type="match status" value="1"/>
</dbReference>
<organism evidence="9 10">
    <name type="scientific">Rhizobium altiplani</name>
    <dbReference type="NCBI Taxonomy" id="1864509"/>
    <lineage>
        <taxon>Bacteria</taxon>
        <taxon>Pseudomonadati</taxon>
        <taxon>Pseudomonadota</taxon>
        <taxon>Alphaproteobacteria</taxon>
        <taxon>Hyphomicrobiales</taxon>
        <taxon>Rhizobiaceae</taxon>
        <taxon>Rhizobium/Agrobacterium group</taxon>
        <taxon>Rhizobium</taxon>
    </lineage>
</organism>
<reference evidence="9 10" key="1">
    <citation type="submission" date="2015-11" db="EMBL/GenBank/DDBJ databases">
        <title>Draft Genome Sequence of the Strain BR 10423 (Rhizobium sp.) isolated from nodules of Mimosa pudica.</title>
        <authorList>
            <person name="Barauna A.C."/>
            <person name="Zilli J.E."/>
            <person name="Simoes-Araujo J.L."/>
            <person name="Reis V.M."/>
            <person name="James E.K."/>
            <person name="Reis F.B.Jr."/>
            <person name="Rouws L.F."/>
            <person name="Passos S.R."/>
            <person name="Gois S.R."/>
        </authorList>
    </citation>
    <scope>NUCLEOTIDE SEQUENCE [LARGE SCALE GENOMIC DNA]</scope>
    <source>
        <strain evidence="9 10">BR10423</strain>
    </source>
</reference>
<dbReference type="CDD" id="cd03256">
    <property type="entry name" value="ABC_PhnC_transporter"/>
    <property type="match status" value="1"/>
</dbReference>
<evidence type="ECO:0000256" key="6">
    <source>
        <dbReference type="ARBA" id="ARBA00022967"/>
    </source>
</evidence>
<evidence type="ECO:0000256" key="2">
    <source>
        <dbReference type="ARBA" id="ARBA00022448"/>
    </source>
</evidence>
<evidence type="ECO:0000259" key="8">
    <source>
        <dbReference type="PROSITE" id="PS50893"/>
    </source>
</evidence>
<accession>A0A109J348</accession>
<keyword evidence="7" id="KW-0472">Membrane</keyword>
<dbReference type="Pfam" id="PF00005">
    <property type="entry name" value="ABC_tran"/>
    <property type="match status" value="1"/>
</dbReference>
<dbReference type="PANTHER" id="PTHR43166">
    <property type="entry name" value="AMINO ACID IMPORT ATP-BINDING PROTEIN"/>
    <property type="match status" value="1"/>
</dbReference>
<keyword evidence="2" id="KW-0813">Transport</keyword>
<dbReference type="GO" id="GO:0005524">
    <property type="term" value="F:ATP binding"/>
    <property type="evidence" value="ECO:0007669"/>
    <property type="project" value="UniProtKB-KW"/>
</dbReference>
<dbReference type="NCBIfam" id="TIGR02315">
    <property type="entry name" value="ABC_phnC"/>
    <property type="match status" value="1"/>
</dbReference>
<evidence type="ECO:0000256" key="1">
    <source>
        <dbReference type="ARBA" id="ARBA00005417"/>
    </source>
</evidence>
<proteinExistence type="inferred from homology"/>
<comment type="caution">
    <text evidence="9">The sequence shown here is derived from an EMBL/GenBank/DDBJ whole genome shotgun (WGS) entry which is preliminary data.</text>
</comment>
<name>A0A109J348_9HYPH</name>
<evidence type="ECO:0000256" key="3">
    <source>
        <dbReference type="ARBA" id="ARBA00022475"/>
    </source>
</evidence>
<dbReference type="RefSeq" id="WP_062375773.1">
    <property type="nucleotide sequence ID" value="NZ_LNCD01000140.1"/>
</dbReference>
<keyword evidence="3" id="KW-1003">Cell membrane</keyword>
<dbReference type="SUPFAM" id="SSF52540">
    <property type="entry name" value="P-loop containing nucleoside triphosphate hydrolases"/>
    <property type="match status" value="1"/>
</dbReference>
<dbReference type="InterPro" id="IPR012693">
    <property type="entry name" value="ABC_transpr_PhnC"/>
</dbReference>
<dbReference type="Proteomes" id="UP000068164">
    <property type="component" value="Unassembled WGS sequence"/>
</dbReference>
<keyword evidence="5 9" id="KW-0067">ATP-binding</keyword>
<dbReference type="InterPro" id="IPR017871">
    <property type="entry name" value="ABC_transporter-like_CS"/>
</dbReference>
<dbReference type="SMART" id="SM00382">
    <property type="entry name" value="AAA"/>
    <property type="match status" value="1"/>
</dbReference>
<gene>
    <name evidence="9" type="ORF">AS026_24095</name>
</gene>
<evidence type="ECO:0000313" key="10">
    <source>
        <dbReference type="Proteomes" id="UP000068164"/>
    </source>
</evidence>
<dbReference type="InterPro" id="IPR003439">
    <property type="entry name" value="ABC_transporter-like_ATP-bd"/>
</dbReference>
<dbReference type="InterPro" id="IPR003593">
    <property type="entry name" value="AAA+_ATPase"/>
</dbReference>
<dbReference type="PANTHER" id="PTHR43166:SF6">
    <property type="entry name" value="PHOSPHONATES IMPORT ATP-BINDING PROTEIN PHNC"/>
    <property type="match status" value="1"/>
</dbReference>
<evidence type="ECO:0000256" key="4">
    <source>
        <dbReference type="ARBA" id="ARBA00022741"/>
    </source>
</evidence>
<dbReference type="AlphaFoldDB" id="A0A109J348"/>
<dbReference type="InterPro" id="IPR027417">
    <property type="entry name" value="P-loop_NTPase"/>
</dbReference>
<dbReference type="InterPro" id="IPR050086">
    <property type="entry name" value="MetN_ABC_transporter-like"/>
</dbReference>
<dbReference type="PROSITE" id="PS50893">
    <property type="entry name" value="ABC_TRANSPORTER_2"/>
    <property type="match status" value="1"/>
</dbReference>
<sequence length="281" mass="30420">MFELKNVTRRFGKKTAVDSVTLDIPQGQMVGIIGRSGAGKSTLLRMINRLQEPTSGSIHFAGVEVSSLRGQALRNWQRDCAMIFQQFNLVPRLDVLTNVMLGRLNHRSTTMSLLGLFSREERIHAIAALERLGIEQTALQMAGTLSGGQQQRVAIARALMQNPKMVLADEPIASLDPLNAKIVMDALRDINEREGITVITNLHTLDTARNYCERIVGMAAGRVVFDGRPSELTADAVKQIYGTDKDGAGIDETMTSTSINIPAAVAANQSAGLQPLALAGL</sequence>
<keyword evidence="4" id="KW-0547">Nucleotide-binding</keyword>
<feature type="domain" description="ABC transporter" evidence="8">
    <location>
        <begin position="2"/>
        <end position="245"/>
    </location>
</feature>
<keyword evidence="6" id="KW-1278">Translocase</keyword>
<dbReference type="GO" id="GO:0015416">
    <property type="term" value="F:ABC-type phosphonate transporter activity"/>
    <property type="evidence" value="ECO:0007669"/>
    <property type="project" value="InterPro"/>
</dbReference>
<dbReference type="GO" id="GO:0016020">
    <property type="term" value="C:membrane"/>
    <property type="evidence" value="ECO:0007669"/>
    <property type="project" value="InterPro"/>
</dbReference>
<comment type="similarity">
    <text evidence="1">Belongs to the ABC transporter superfamily.</text>
</comment>